<evidence type="ECO:0000256" key="1">
    <source>
        <dbReference type="ARBA" id="ARBA00022729"/>
    </source>
</evidence>
<proteinExistence type="predicted"/>
<keyword evidence="4" id="KW-0449">Lipoprotein</keyword>
<dbReference type="InterPro" id="IPR036328">
    <property type="entry name" value="MliC_sf"/>
</dbReference>
<protein>
    <recommendedName>
        <fullName evidence="5">C-type lysozyme inhibitor domain-containing protein</fullName>
    </recommendedName>
</protein>
<evidence type="ECO:0000313" key="7">
    <source>
        <dbReference type="Proteomes" id="UP000305526"/>
    </source>
</evidence>
<evidence type="ECO:0000256" key="3">
    <source>
        <dbReference type="ARBA" id="ARBA00023139"/>
    </source>
</evidence>
<keyword evidence="2" id="KW-0472">Membrane</keyword>
<keyword evidence="7" id="KW-1185">Reference proteome</keyword>
<organism evidence="6 7">
    <name type="scientific">Testudinibacter aquarius</name>
    <dbReference type="NCBI Taxonomy" id="1524974"/>
    <lineage>
        <taxon>Bacteria</taxon>
        <taxon>Pseudomonadati</taxon>
        <taxon>Pseudomonadota</taxon>
        <taxon>Gammaproteobacteria</taxon>
        <taxon>Pasteurellales</taxon>
        <taxon>Pasteurellaceae</taxon>
        <taxon>Testudinibacter</taxon>
    </lineage>
</organism>
<accession>A0ABY2XW97</accession>
<comment type="caution">
    <text evidence="6">The sequence shown here is derived from an EMBL/GenBank/DDBJ whole genome shotgun (WGS) entry which is preliminary data.</text>
</comment>
<evidence type="ECO:0000313" key="6">
    <source>
        <dbReference type="EMBL" id="TNG92187.1"/>
    </source>
</evidence>
<dbReference type="Pfam" id="PF09864">
    <property type="entry name" value="MliC"/>
    <property type="match status" value="1"/>
</dbReference>
<dbReference type="SUPFAM" id="SSF141488">
    <property type="entry name" value="YdhA-like"/>
    <property type="match status" value="1"/>
</dbReference>
<reference evidence="6 7" key="1">
    <citation type="submission" date="2019-05" db="EMBL/GenBank/DDBJ databases">
        <title>Pasteurellaceae isolates from reptiles.</title>
        <authorList>
            <person name="Bojesen A.M."/>
            <person name="Lund E."/>
        </authorList>
    </citation>
    <scope>NUCLEOTIDE SEQUENCE [LARGE SCALE GENOMIC DNA]</scope>
    <source>
        <strain evidence="6 7">ELNT2x</strain>
    </source>
</reference>
<keyword evidence="3" id="KW-0564">Palmitate</keyword>
<sequence length="153" mass="16957">MITAFLLKFHHVNMRLIPMMKKGLFGCIIILLSACHAPIDTHNNLTSQQSTSGSTALNKTLPERNTTHLYYCDDNIQIKVTALNASAIKQHSKNPSIQLTLNGISQHLQPVVSDSGKRYANIQWNWWERAESAVLSNSLGEVIASGCKVEQAD</sequence>
<dbReference type="EMBL" id="VDGV01000038">
    <property type="protein sequence ID" value="TNG92187.1"/>
    <property type="molecule type" value="Genomic_DNA"/>
</dbReference>
<gene>
    <name evidence="6" type="ORF">FHQ21_05155</name>
</gene>
<evidence type="ECO:0000259" key="5">
    <source>
        <dbReference type="Pfam" id="PF09864"/>
    </source>
</evidence>
<feature type="domain" description="C-type lysozyme inhibitor" evidence="5">
    <location>
        <begin position="70"/>
        <end position="137"/>
    </location>
</feature>
<dbReference type="Gene3D" id="2.40.128.200">
    <property type="match status" value="1"/>
</dbReference>
<name>A0ABY2XW97_9PAST</name>
<evidence type="ECO:0000256" key="4">
    <source>
        <dbReference type="ARBA" id="ARBA00023288"/>
    </source>
</evidence>
<dbReference type="Proteomes" id="UP000305526">
    <property type="component" value="Unassembled WGS sequence"/>
</dbReference>
<dbReference type="InterPro" id="IPR018660">
    <property type="entry name" value="MliC"/>
</dbReference>
<keyword evidence="1" id="KW-0732">Signal</keyword>
<evidence type="ECO:0000256" key="2">
    <source>
        <dbReference type="ARBA" id="ARBA00023136"/>
    </source>
</evidence>